<keyword evidence="5" id="KW-1185">Reference proteome</keyword>
<dbReference type="Pfam" id="PF05163">
    <property type="entry name" value="DinB"/>
    <property type="match status" value="1"/>
</dbReference>
<reference evidence="4" key="1">
    <citation type="submission" date="2022-07" db="EMBL/GenBank/DDBJ databases">
        <authorList>
            <person name="Otstavnykh N."/>
            <person name="Isaeva M."/>
            <person name="Bystritskaya E."/>
        </authorList>
    </citation>
    <scope>NUCLEOTIDE SEQUENCE</scope>
    <source>
        <strain evidence="4">KCTC 52189</strain>
    </source>
</reference>
<dbReference type="RefSeq" id="WP_306734763.1">
    <property type="nucleotide sequence ID" value="NZ_JANHAX010000001.1"/>
</dbReference>
<dbReference type="GO" id="GO:0046872">
    <property type="term" value="F:metal ion binding"/>
    <property type="evidence" value="ECO:0007669"/>
    <property type="project" value="UniProtKB-KW"/>
</dbReference>
<evidence type="ECO:0000256" key="2">
    <source>
        <dbReference type="ARBA" id="ARBA00022723"/>
    </source>
</evidence>
<dbReference type="AlphaFoldDB" id="A0AAE4B432"/>
<organism evidence="4 5">
    <name type="scientific">Marimonas arenosa</name>
    <dbReference type="NCBI Taxonomy" id="1795305"/>
    <lineage>
        <taxon>Bacteria</taxon>
        <taxon>Pseudomonadati</taxon>
        <taxon>Pseudomonadota</taxon>
        <taxon>Alphaproteobacteria</taxon>
        <taxon>Rhodobacterales</taxon>
        <taxon>Paracoccaceae</taxon>
        <taxon>Marimonas</taxon>
    </lineage>
</organism>
<evidence type="ECO:0000313" key="5">
    <source>
        <dbReference type="Proteomes" id="UP001226762"/>
    </source>
</evidence>
<reference evidence="4" key="2">
    <citation type="submission" date="2023-02" db="EMBL/GenBank/DDBJ databases">
        <title>'Rhodoalgimonas zhirmunskyi' gen. nov., isolated from a red alga.</title>
        <authorList>
            <person name="Nedashkovskaya O.I."/>
            <person name="Otstavnykh N.Y."/>
            <person name="Bystritskaya E.P."/>
            <person name="Balabanova L.A."/>
            <person name="Isaeva M.P."/>
        </authorList>
    </citation>
    <scope>NUCLEOTIDE SEQUENCE</scope>
    <source>
        <strain evidence="4">KCTC 52189</strain>
    </source>
</reference>
<evidence type="ECO:0000256" key="3">
    <source>
        <dbReference type="PIRSR" id="PIRSR607837-1"/>
    </source>
</evidence>
<comment type="similarity">
    <text evidence="1">Belongs to the DinB family.</text>
</comment>
<dbReference type="EMBL" id="JANHAX010000001">
    <property type="protein sequence ID" value="MDQ2088999.1"/>
    <property type="molecule type" value="Genomic_DNA"/>
</dbReference>
<evidence type="ECO:0000313" key="4">
    <source>
        <dbReference type="EMBL" id="MDQ2088999.1"/>
    </source>
</evidence>
<dbReference type="Gene3D" id="1.20.120.450">
    <property type="entry name" value="dinb family like domain"/>
    <property type="match status" value="1"/>
</dbReference>
<dbReference type="PANTHER" id="PTHR37302">
    <property type="entry name" value="SLR1116 PROTEIN"/>
    <property type="match status" value="1"/>
</dbReference>
<feature type="binding site" evidence="3">
    <location>
        <position position="141"/>
    </location>
    <ligand>
        <name>a divalent metal cation</name>
        <dbReference type="ChEBI" id="CHEBI:60240"/>
    </ligand>
</feature>
<comment type="caution">
    <text evidence="4">The sequence shown here is derived from an EMBL/GenBank/DDBJ whole genome shotgun (WGS) entry which is preliminary data.</text>
</comment>
<dbReference type="SUPFAM" id="SSF109854">
    <property type="entry name" value="DinB/YfiT-like putative metalloenzymes"/>
    <property type="match status" value="1"/>
</dbReference>
<keyword evidence="2 3" id="KW-0479">Metal-binding</keyword>
<feature type="binding site" evidence="3">
    <location>
        <position position="137"/>
    </location>
    <ligand>
        <name>a divalent metal cation</name>
        <dbReference type="ChEBI" id="CHEBI:60240"/>
    </ligand>
</feature>
<gene>
    <name evidence="4" type="ORF">NO357_03675</name>
</gene>
<feature type="binding site" evidence="3">
    <location>
        <position position="50"/>
    </location>
    <ligand>
        <name>a divalent metal cation</name>
        <dbReference type="ChEBI" id="CHEBI:60240"/>
    </ligand>
</feature>
<sequence>MISPEYVLTMARYNAWQNRQMKVAVEPLPSAALTEDRGAFFGSILGTLNHLLWGDATWMARFDGGEKPAGGIPESTDLMPSLSEWAVARFRIDARILHWAESLRAVDLAGDLRWYSGAVGAEVARPMALCITHMFNHQTHHRGQLHAMATAAGAEGWTSDLAFMSEEGPWL</sequence>
<proteinExistence type="inferred from homology"/>
<dbReference type="Proteomes" id="UP001226762">
    <property type="component" value="Unassembled WGS sequence"/>
</dbReference>
<protein>
    <submittedName>
        <fullName evidence="4">DinB family protein</fullName>
    </submittedName>
</protein>
<accession>A0AAE4B432</accession>
<dbReference type="PANTHER" id="PTHR37302:SF1">
    <property type="entry name" value="PROTEIN DINB"/>
    <property type="match status" value="1"/>
</dbReference>
<dbReference type="InterPro" id="IPR034660">
    <property type="entry name" value="DinB/YfiT-like"/>
</dbReference>
<name>A0AAE4B432_9RHOB</name>
<evidence type="ECO:0000256" key="1">
    <source>
        <dbReference type="ARBA" id="ARBA00008635"/>
    </source>
</evidence>
<dbReference type="InterPro" id="IPR007837">
    <property type="entry name" value="DinB"/>
</dbReference>